<keyword evidence="2" id="KW-1185">Reference proteome</keyword>
<name>A0ABP9NAM6_9GAMM</name>
<dbReference type="RefSeq" id="WP_345492050.1">
    <property type="nucleotide sequence ID" value="NZ_BAABHY010000006.1"/>
</dbReference>
<proteinExistence type="predicted"/>
<sequence>MTQKEITLSTPIISGKTEIKTIIIRKPLTGDLRGVKLLDFVDADVNSLAKVLPRIATPTLSEQDVYNMDLADLTQIVVEISSFLKPKSSSAATESLTE</sequence>
<dbReference type="Pfam" id="PF10109">
    <property type="entry name" value="Phage_TAC_7"/>
    <property type="match status" value="1"/>
</dbReference>
<gene>
    <name evidence="1" type="ORF">GCM10023211_21310</name>
</gene>
<protein>
    <submittedName>
        <fullName evidence="1">Phage tail assembly protein</fullName>
    </submittedName>
</protein>
<comment type="caution">
    <text evidence="1">The sequence shown here is derived from an EMBL/GenBank/DDBJ whole genome shotgun (WGS) entry which is preliminary data.</text>
</comment>
<organism evidence="1 2">
    <name type="scientific">Orbus sasakiae</name>
    <dbReference type="NCBI Taxonomy" id="1078475"/>
    <lineage>
        <taxon>Bacteria</taxon>
        <taxon>Pseudomonadati</taxon>
        <taxon>Pseudomonadota</taxon>
        <taxon>Gammaproteobacteria</taxon>
        <taxon>Orbales</taxon>
        <taxon>Orbaceae</taxon>
        <taxon>Orbus</taxon>
    </lineage>
</organism>
<dbReference type="Proteomes" id="UP001500171">
    <property type="component" value="Unassembled WGS sequence"/>
</dbReference>
<dbReference type="InterPro" id="IPR019289">
    <property type="entry name" value="Phage_tail_E/E"/>
</dbReference>
<evidence type="ECO:0000313" key="2">
    <source>
        <dbReference type="Proteomes" id="UP001500171"/>
    </source>
</evidence>
<accession>A0ABP9NAM6</accession>
<reference evidence="2" key="1">
    <citation type="journal article" date="2019" name="Int. J. Syst. Evol. Microbiol.">
        <title>The Global Catalogue of Microorganisms (GCM) 10K type strain sequencing project: providing services to taxonomists for standard genome sequencing and annotation.</title>
        <authorList>
            <consortium name="The Broad Institute Genomics Platform"/>
            <consortium name="The Broad Institute Genome Sequencing Center for Infectious Disease"/>
            <person name="Wu L."/>
            <person name="Ma J."/>
        </authorList>
    </citation>
    <scope>NUCLEOTIDE SEQUENCE [LARGE SCALE GENOMIC DNA]</scope>
    <source>
        <strain evidence="2">JCM 18050</strain>
    </source>
</reference>
<dbReference type="EMBL" id="BAABHY010000006">
    <property type="protein sequence ID" value="GAA5113344.1"/>
    <property type="molecule type" value="Genomic_DNA"/>
</dbReference>
<evidence type="ECO:0000313" key="1">
    <source>
        <dbReference type="EMBL" id="GAA5113344.1"/>
    </source>
</evidence>